<protein>
    <submittedName>
        <fullName evidence="1">Uncharacterized protein</fullName>
    </submittedName>
</protein>
<sequence length="76" mass="8696">MGAHKKGARAYENVDASRGVRQKFYNGYREKVGHKKVECFAREKSETWRKVNKTLTKPKRVEEVSLAKSGLLDEIG</sequence>
<organism evidence="1 2">
    <name type="scientific">Brassica carinata</name>
    <name type="common">Ethiopian mustard</name>
    <name type="synonym">Abyssinian cabbage</name>
    <dbReference type="NCBI Taxonomy" id="52824"/>
    <lineage>
        <taxon>Eukaryota</taxon>
        <taxon>Viridiplantae</taxon>
        <taxon>Streptophyta</taxon>
        <taxon>Embryophyta</taxon>
        <taxon>Tracheophyta</taxon>
        <taxon>Spermatophyta</taxon>
        <taxon>Magnoliopsida</taxon>
        <taxon>eudicotyledons</taxon>
        <taxon>Gunneridae</taxon>
        <taxon>Pentapetalae</taxon>
        <taxon>rosids</taxon>
        <taxon>malvids</taxon>
        <taxon>Brassicales</taxon>
        <taxon>Brassicaceae</taxon>
        <taxon>Brassiceae</taxon>
        <taxon>Brassica</taxon>
    </lineage>
</organism>
<gene>
    <name evidence="1" type="ORF">Bca52824_075868</name>
</gene>
<keyword evidence="2" id="KW-1185">Reference proteome</keyword>
<evidence type="ECO:0000313" key="1">
    <source>
        <dbReference type="EMBL" id="KAG2256574.1"/>
    </source>
</evidence>
<dbReference type="EMBL" id="JAAMPC010000015">
    <property type="protein sequence ID" value="KAG2256574.1"/>
    <property type="molecule type" value="Genomic_DNA"/>
</dbReference>
<dbReference type="Proteomes" id="UP000886595">
    <property type="component" value="Unassembled WGS sequence"/>
</dbReference>
<evidence type="ECO:0000313" key="2">
    <source>
        <dbReference type="Proteomes" id="UP000886595"/>
    </source>
</evidence>
<reference evidence="1 2" key="1">
    <citation type="submission" date="2020-02" db="EMBL/GenBank/DDBJ databases">
        <authorList>
            <person name="Ma Q."/>
            <person name="Huang Y."/>
            <person name="Song X."/>
            <person name="Pei D."/>
        </authorList>
    </citation>
    <scope>NUCLEOTIDE SEQUENCE [LARGE SCALE GENOMIC DNA]</scope>
    <source>
        <strain evidence="1">Sxm20200214</strain>
        <tissue evidence="1">Leaf</tissue>
    </source>
</reference>
<accession>A0A8X7TWR7</accession>
<dbReference type="AlphaFoldDB" id="A0A8X7TWR7"/>
<proteinExistence type="predicted"/>
<name>A0A8X7TWR7_BRACI</name>
<comment type="caution">
    <text evidence="1">The sequence shown here is derived from an EMBL/GenBank/DDBJ whole genome shotgun (WGS) entry which is preliminary data.</text>
</comment>